<dbReference type="GO" id="GO:0030976">
    <property type="term" value="F:thiamine pyrophosphate binding"/>
    <property type="evidence" value="ECO:0007669"/>
    <property type="project" value="UniProtKB-UniRule"/>
</dbReference>
<dbReference type="UniPathway" id="UPA00079"/>
<reference evidence="10 11" key="1">
    <citation type="submission" date="2015-03" db="EMBL/GenBank/DDBJ databases">
        <title>Draft Genome Sequence of Burkholderia andropogonis type strain ICMP2807, isolated from Sorghum bicolor.</title>
        <authorList>
            <person name="Lopes-Santos L."/>
            <person name="Castro D.B."/>
            <person name="Ottoboni L.M."/>
            <person name="Park D."/>
            <person name="Weirc B.S."/>
            <person name="Destefano S.A."/>
        </authorList>
    </citation>
    <scope>NUCLEOTIDE SEQUENCE [LARGE SCALE GENOMIC DNA]</scope>
    <source>
        <strain evidence="10 11">ICMP2807</strain>
    </source>
</reference>
<keyword evidence="1 6" id="KW-0808">Transferase</keyword>
<dbReference type="GO" id="GO:0009234">
    <property type="term" value="P:menaquinone biosynthetic process"/>
    <property type="evidence" value="ECO:0007669"/>
    <property type="project" value="UniProtKB-UniRule"/>
</dbReference>
<comment type="pathway">
    <text evidence="6">Quinol/quinone metabolism; menaquinone biosynthesis.</text>
</comment>
<evidence type="ECO:0000256" key="1">
    <source>
        <dbReference type="ARBA" id="ARBA00022679"/>
    </source>
</evidence>
<dbReference type="RefSeq" id="WP_046153310.1">
    <property type="nucleotide sequence ID" value="NZ_CADFGU010000012.1"/>
</dbReference>
<dbReference type="InterPro" id="IPR012001">
    <property type="entry name" value="Thiamin_PyroP_enz_TPP-bd_dom"/>
</dbReference>
<dbReference type="UniPathway" id="UPA01057">
    <property type="reaction ID" value="UER00164"/>
</dbReference>
<feature type="region of interest" description="Disordered" evidence="7">
    <location>
        <begin position="225"/>
        <end position="262"/>
    </location>
</feature>
<dbReference type="SUPFAM" id="SSF52518">
    <property type="entry name" value="Thiamin diphosphate-binding fold (THDP-binding)"/>
    <property type="match status" value="2"/>
</dbReference>
<dbReference type="HAMAP" id="MF_01659">
    <property type="entry name" value="MenD"/>
    <property type="match status" value="1"/>
</dbReference>
<comment type="similarity">
    <text evidence="6">Belongs to the TPP enzyme family. MenD subfamily.</text>
</comment>
<comment type="subunit">
    <text evidence="6">Homodimer.</text>
</comment>
<dbReference type="GO" id="GO:0030145">
    <property type="term" value="F:manganese ion binding"/>
    <property type="evidence" value="ECO:0007669"/>
    <property type="project" value="UniProtKB-UniRule"/>
</dbReference>
<name>A0A0F5JYM3_9BURK</name>
<dbReference type="Gene3D" id="3.40.50.1220">
    <property type="entry name" value="TPP-binding domain"/>
    <property type="match status" value="1"/>
</dbReference>
<proteinExistence type="inferred from homology"/>
<evidence type="ECO:0000256" key="7">
    <source>
        <dbReference type="SAM" id="MobiDB-lite"/>
    </source>
</evidence>
<gene>
    <name evidence="6" type="primary">menD</name>
    <name evidence="10" type="ORF">WM40_15495</name>
</gene>
<dbReference type="PANTHER" id="PTHR42916:SF1">
    <property type="entry name" value="PROTEIN PHYLLO, CHLOROPLASTIC"/>
    <property type="match status" value="1"/>
</dbReference>
<feature type="domain" description="Thiamine pyrophosphate enzyme N-terminal TPP-binding" evidence="9">
    <location>
        <begin position="22"/>
        <end position="134"/>
    </location>
</feature>
<sequence>MNARRPELPVALSAHAANARWATVLIDVLHAYGVRRAILSPGGRSAALMLAMRASGRFSDLMVCNDERSGAFAAVGMLKVSPEPVVMVTTSGSAIANTVPALTEALECGLPLVLVSCDRPRAMRGAGFGQMTDHIGACAAFVRHSVDLPDPCDDDAWGKGDDAMHQAPDDDVLSLSGLHAAIALALSAATGRDGRNHPGPVHINMPLAGRYDPTEIMLAEVVRPTGQTAPSTGSPRSALAAESALERRRGDRSSPTERAKSAYVDVHGEAPILPLHIEALCHAVHQAIAAGNRREPNEEGVRGLVVAGPDIGLPYQAVLHFAATLGWPVLADTGSGLRGGEHVVNGHDALALSALVPTVAPDMIIRLGLAPVMPIVQDYLLATHCPTIKITPVPVARDFLHPDMTEWVLPRDQADALLAIFADRVATVLGPPRSAWRTQWLRAAQHAGVLRKRTLRPFPWGELSAMQVIFSAPVTRHFDFIHIGNSMPIRHADLMFGGALEHAMPIYTNRGVCGIDGTIGTFLGEVVAHGRCAADQVSDGQVRDADHAAGAGLLVLGDQSFLHDLPALSNAQRITTPACICVMNNAGGAIFDFLPLARLPDYQQVIRNPTSVNICAVASGFGLAHRTVRSLTALSSALTDASRHGGVTIIDVCVPAHSAVLGMRQLGSALEAANHGLLKQQTTEPHMNPTQSIAQAVVPL</sequence>
<accession>A0A0F5JYM3</accession>
<evidence type="ECO:0000256" key="6">
    <source>
        <dbReference type="HAMAP-Rule" id="MF_01659"/>
    </source>
</evidence>
<evidence type="ECO:0000256" key="2">
    <source>
        <dbReference type="ARBA" id="ARBA00022723"/>
    </source>
</evidence>
<evidence type="ECO:0000313" key="11">
    <source>
        <dbReference type="Proteomes" id="UP000033618"/>
    </source>
</evidence>
<dbReference type="AlphaFoldDB" id="A0A0F5JYM3"/>
<comment type="catalytic activity">
    <reaction evidence="6">
        <text>isochorismate + 2-oxoglutarate + H(+) = 5-enolpyruvoyl-6-hydroxy-2-succinyl-cyclohex-3-ene-1-carboxylate + CO2</text>
        <dbReference type="Rhea" id="RHEA:25593"/>
        <dbReference type="ChEBI" id="CHEBI:15378"/>
        <dbReference type="ChEBI" id="CHEBI:16526"/>
        <dbReference type="ChEBI" id="CHEBI:16810"/>
        <dbReference type="ChEBI" id="CHEBI:29780"/>
        <dbReference type="ChEBI" id="CHEBI:58818"/>
        <dbReference type="EC" id="2.2.1.9"/>
    </reaction>
</comment>
<dbReference type="OrthoDB" id="9791859at2"/>
<dbReference type="STRING" id="28092.WM40_15495"/>
<dbReference type="PANTHER" id="PTHR42916">
    <property type="entry name" value="2-SUCCINYL-5-ENOLPYRUVYL-6-HYDROXY-3-CYCLOHEXENE-1-CARBOXYLATE SYNTHASE"/>
    <property type="match status" value="1"/>
</dbReference>
<comment type="function">
    <text evidence="6">Catalyzes the thiamine diphosphate-dependent decarboxylation of 2-oxoglutarate and the subsequent addition of the resulting succinic semialdehyde-thiamine pyrophosphate anion to isochorismate to yield 2-succinyl-5-enolpyruvyl-6-hydroxy-3-cyclohexene-1-carboxylate (SEPHCHC).</text>
</comment>
<feature type="compositionally biased region" description="Polar residues" evidence="7">
    <location>
        <begin position="225"/>
        <end position="235"/>
    </location>
</feature>
<dbReference type="GO" id="GO:0070204">
    <property type="term" value="F:2-succinyl-5-enolpyruvyl-6-hydroxy-3-cyclohexene-1-carboxylic-acid synthase activity"/>
    <property type="evidence" value="ECO:0007669"/>
    <property type="project" value="UniProtKB-UniRule"/>
</dbReference>
<dbReference type="InterPro" id="IPR011766">
    <property type="entry name" value="TPP_enzyme_TPP-bd"/>
</dbReference>
<comment type="cofactor">
    <cofactor evidence="6">
        <name>thiamine diphosphate</name>
        <dbReference type="ChEBI" id="CHEBI:58937"/>
    </cofactor>
    <text evidence="6">Binds 1 thiamine pyrophosphate per subunit.</text>
</comment>
<keyword evidence="3 6" id="KW-0460">Magnesium</keyword>
<dbReference type="Gene3D" id="3.40.50.970">
    <property type="match status" value="2"/>
</dbReference>
<organism evidence="10 11">
    <name type="scientific">Robbsia andropogonis</name>
    <dbReference type="NCBI Taxonomy" id="28092"/>
    <lineage>
        <taxon>Bacteria</taxon>
        <taxon>Pseudomonadati</taxon>
        <taxon>Pseudomonadota</taxon>
        <taxon>Betaproteobacteria</taxon>
        <taxon>Burkholderiales</taxon>
        <taxon>Burkholderiaceae</taxon>
        <taxon>Robbsia</taxon>
    </lineage>
</organism>
<comment type="cofactor">
    <cofactor evidence="6">
        <name>Mg(2+)</name>
        <dbReference type="ChEBI" id="CHEBI:18420"/>
    </cofactor>
    <cofactor evidence="6">
        <name>Mn(2+)</name>
        <dbReference type="ChEBI" id="CHEBI:29035"/>
    </cofactor>
</comment>
<evidence type="ECO:0000313" key="10">
    <source>
        <dbReference type="EMBL" id="KKB62709.1"/>
    </source>
</evidence>
<dbReference type="InterPro" id="IPR029061">
    <property type="entry name" value="THDP-binding"/>
</dbReference>
<dbReference type="GO" id="GO:0000287">
    <property type="term" value="F:magnesium ion binding"/>
    <property type="evidence" value="ECO:0007669"/>
    <property type="project" value="UniProtKB-UniRule"/>
</dbReference>
<keyword evidence="11" id="KW-1185">Reference proteome</keyword>
<keyword evidence="4 6" id="KW-0786">Thiamine pyrophosphate</keyword>
<feature type="compositionally biased region" description="Basic and acidic residues" evidence="7">
    <location>
        <begin position="244"/>
        <end position="260"/>
    </location>
</feature>
<protein>
    <recommendedName>
        <fullName evidence="6">2-succinyl-5-enolpyruvyl-6-hydroxy-3-cyclohexene-1-carboxylate synthase</fullName>
        <shortName evidence="6">SEPHCHC synthase</shortName>
        <ecNumber evidence="6">2.2.1.9</ecNumber>
    </recommendedName>
    <alternativeName>
        <fullName evidence="6">Menaquinone biosynthesis protein MenD</fullName>
    </alternativeName>
</protein>
<dbReference type="EMBL" id="LAQU01000016">
    <property type="protein sequence ID" value="KKB62709.1"/>
    <property type="molecule type" value="Genomic_DNA"/>
</dbReference>
<evidence type="ECO:0000256" key="4">
    <source>
        <dbReference type="ARBA" id="ARBA00023052"/>
    </source>
</evidence>
<dbReference type="Pfam" id="PF02775">
    <property type="entry name" value="TPP_enzyme_C"/>
    <property type="match status" value="1"/>
</dbReference>
<keyword evidence="6" id="KW-0474">Menaquinone biosynthesis</keyword>
<evidence type="ECO:0000259" key="8">
    <source>
        <dbReference type="Pfam" id="PF02775"/>
    </source>
</evidence>
<dbReference type="InterPro" id="IPR004433">
    <property type="entry name" value="MenaQ_synth_MenD"/>
</dbReference>
<evidence type="ECO:0000256" key="5">
    <source>
        <dbReference type="ARBA" id="ARBA00023211"/>
    </source>
</evidence>
<evidence type="ECO:0000259" key="9">
    <source>
        <dbReference type="Pfam" id="PF02776"/>
    </source>
</evidence>
<dbReference type="Proteomes" id="UP000033618">
    <property type="component" value="Unassembled WGS sequence"/>
</dbReference>
<dbReference type="EC" id="2.2.1.9" evidence="6"/>
<keyword evidence="2 6" id="KW-0479">Metal-binding</keyword>
<keyword evidence="5 6" id="KW-0464">Manganese</keyword>
<comment type="caution">
    <text evidence="10">The sequence shown here is derived from an EMBL/GenBank/DDBJ whole genome shotgun (WGS) entry which is preliminary data.</text>
</comment>
<dbReference type="Pfam" id="PF02776">
    <property type="entry name" value="TPP_enzyme_N"/>
    <property type="match status" value="1"/>
</dbReference>
<evidence type="ECO:0000256" key="3">
    <source>
        <dbReference type="ARBA" id="ARBA00022842"/>
    </source>
</evidence>
<comment type="pathway">
    <text evidence="6">Quinol/quinone metabolism; 1,4-dihydroxy-2-naphthoate biosynthesis; 1,4-dihydroxy-2-naphthoate from chorismate: step 2/7.</text>
</comment>
<dbReference type="PATRIC" id="fig|28092.6.peg.3658"/>
<feature type="domain" description="Thiamine pyrophosphate enzyme TPP-binding" evidence="8">
    <location>
        <begin position="554"/>
        <end position="652"/>
    </location>
</feature>